<dbReference type="GO" id="GO:0030003">
    <property type="term" value="P:intracellular monoatomic cation homeostasis"/>
    <property type="evidence" value="ECO:0007669"/>
    <property type="project" value="TreeGrafter"/>
</dbReference>
<evidence type="ECO:0000256" key="7">
    <source>
        <dbReference type="SAM" id="MobiDB-lite"/>
    </source>
</evidence>
<keyword evidence="3" id="KW-0999">Mitochondrion inner membrane</keyword>
<keyword evidence="4 8" id="KW-1133">Transmembrane helix</keyword>
<name>A0A8C3H0F4_CORMO</name>
<evidence type="ECO:0000313" key="10">
    <source>
        <dbReference type="Proteomes" id="UP000694553"/>
    </source>
</evidence>
<dbReference type="GO" id="GO:0043022">
    <property type="term" value="F:ribosome binding"/>
    <property type="evidence" value="ECO:0007669"/>
    <property type="project" value="InterPro"/>
</dbReference>
<feature type="region of interest" description="Disordered" evidence="7">
    <location>
        <begin position="626"/>
        <end position="673"/>
    </location>
</feature>
<dbReference type="PANTHER" id="PTHR14009">
    <property type="entry name" value="LEUCINE ZIPPER-EF-HAND CONTAINING TRANSMEMBRANE PROTEIN"/>
    <property type="match status" value="1"/>
</dbReference>
<organism evidence="9 10">
    <name type="scientific">Corvus moneduloides</name>
    <name type="common">New Caledonian crow</name>
    <dbReference type="NCBI Taxonomy" id="1196302"/>
    <lineage>
        <taxon>Eukaryota</taxon>
        <taxon>Metazoa</taxon>
        <taxon>Chordata</taxon>
        <taxon>Craniata</taxon>
        <taxon>Vertebrata</taxon>
        <taxon>Euteleostomi</taxon>
        <taxon>Archelosauria</taxon>
        <taxon>Archosauria</taxon>
        <taxon>Dinosauria</taxon>
        <taxon>Saurischia</taxon>
        <taxon>Theropoda</taxon>
        <taxon>Coelurosauria</taxon>
        <taxon>Aves</taxon>
        <taxon>Neognathae</taxon>
        <taxon>Neoaves</taxon>
        <taxon>Telluraves</taxon>
        <taxon>Australaves</taxon>
        <taxon>Passeriformes</taxon>
        <taxon>Corvoidea</taxon>
        <taxon>Corvidae</taxon>
        <taxon>Corvus</taxon>
    </lineage>
</organism>
<proteinExistence type="predicted"/>
<accession>A0A8C3H0F4</accession>
<dbReference type="GO" id="GO:0005743">
    <property type="term" value="C:mitochondrial inner membrane"/>
    <property type="evidence" value="ECO:0007669"/>
    <property type="project" value="UniProtKB-SubCell"/>
</dbReference>
<dbReference type="AlphaFoldDB" id="A0A8C3H0F4"/>
<keyword evidence="6 8" id="KW-0472">Membrane</keyword>
<evidence type="ECO:0000256" key="5">
    <source>
        <dbReference type="ARBA" id="ARBA00023128"/>
    </source>
</evidence>
<dbReference type="InterPro" id="IPR033122">
    <property type="entry name" value="LETM1-like_RBD"/>
</dbReference>
<keyword evidence="2 8" id="KW-0812">Transmembrane</keyword>
<feature type="transmembrane region" description="Helical" evidence="8">
    <location>
        <begin position="373"/>
        <end position="396"/>
    </location>
</feature>
<keyword evidence="5" id="KW-0496">Mitochondrion</keyword>
<feature type="compositionally biased region" description="Basic residues" evidence="7">
    <location>
        <begin position="67"/>
        <end position="77"/>
    </location>
</feature>
<accession>A0A8U7NDN8</accession>
<dbReference type="PROSITE" id="PS51758">
    <property type="entry name" value="LETM1_RBD"/>
    <property type="match status" value="1"/>
</dbReference>
<dbReference type="InterPro" id="IPR044202">
    <property type="entry name" value="LETM1/MDM38-like"/>
</dbReference>
<comment type="subcellular location">
    <subcellularLocation>
        <location evidence="1">Mitochondrion inner membrane</location>
        <topology evidence="1">Single-pass membrane protein</topology>
    </subcellularLocation>
</comment>
<feature type="compositionally biased region" description="Polar residues" evidence="7">
    <location>
        <begin position="661"/>
        <end position="673"/>
    </location>
</feature>
<evidence type="ECO:0000256" key="4">
    <source>
        <dbReference type="ARBA" id="ARBA00022989"/>
    </source>
</evidence>
<dbReference type="PANTHER" id="PTHR14009:SF7">
    <property type="entry name" value="LETM1 DOMAIN-CONTAINING PROTEIN LETM2, MITOCHONDRIAL"/>
    <property type="match status" value="1"/>
</dbReference>
<feature type="compositionally biased region" description="Basic and acidic residues" evidence="7">
    <location>
        <begin position="122"/>
        <end position="145"/>
    </location>
</feature>
<dbReference type="Pfam" id="PF07766">
    <property type="entry name" value="LETM1_RBD"/>
    <property type="match status" value="1"/>
</dbReference>
<protein>
    <submittedName>
        <fullName evidence="9">Leucine zipper and EF-hand containing transmembrane protein 2</fullName>
    </submittedName>
</protein>
<dbReference type="Ensembl" id="ENSCMUT00000019288.2">
    <property type="protein sequence ID" value="ENSCMUP00000017944.2"/>
    <property type="gene ID" value="ENSCMUG00000011097.2"/>
</dbReference>
<evidence type="ECO:0000256" key="1">
    <source>
        <dbReference type="ARBA" id="ARBA00004434"/>
    </source>
</evidence>
<feature type="compositionally biased region" description="Low complexity" evidence="7">
    <location>
        <begin position="103"/>
        <end position="121"/>
    </location>
</feature>
<dbReference type="Proteomes" id="UP000694553">
    <property type="component" value="Unassembled WGS sequence"/>
</dbReference>
<evidence type="ECO:0000256" key="8">
    <source>
        <dbReference type="SAM" id="Phobius"/>
    </source>
</evidence>
<feature type="region of interest" description="Disordered" evidence="7">
    <location>
        <begin position="1"/>
        <end position="196"/>
    </location>
</feature>
<reference evidence="9" key="3">
    <citation type="submission" date="2025-09" db="UniProtKB">
        <authorList>
            <consortium name="Ensembl"/>
        </authorList>
    </citation>
    <scope>IDENTIFICATION</scope>
</reference>
<evidence type="ECO:0000256" key="2">
    <source>
        <dbReference type="ARBA" id="ARBA00022692"/>
    </source>
</evidence>
<sequence>MTSCATPPSRDGVTHRPVTSPPARRHRSRTQSVAFPEGSSGQAPPHSAPIGRNSSRTGILTSDWLMSRRRGAARRRHGSDTTERRRVRAARAGHDGTGGRGGRSAAAGESVPGPGSGSRSGDWGDRDRDRDHRDWAEHRERRRAAQPDQLSRGPVGAPGPARPRPARGRGWVRPGPGRPRRPPEPPPPPAAAGGEVPAAPLRSAMAARGCSALLAAARASFRGSQLLAHASPLCSPATALVQLVDSQLAWTSRDSKSHPWPRRACLGAALPHSPAHTLHTSTCPRQQLPGASPPHRNPGTQGAKILTKQIAEAPAGKKSLRQKVVDELKHYYDGFHLLWIDTKVAARMVWRLLHGQVLTRRERRRLLRTCADLFRLVPFLVFVIVPFMEFLLPVFLKLFPEMLPSTFETESKKEEKQKKKLNAKLELAKFLRETIVEMAKRNKADTGQGKQFSSYLHEIRHSGHRPSTQEIVRFSKLFEDELTLEHLERPQLVALCKLLELQPIGTNNLLRFQLLLRLRNIKADDEMIAKEGVSGLSVSELQSACRARGMRSLGLSEEQLKEQLGQWLDLHLKENVPSSLLLLSRALYLIDIKPQSVPIPQNKTSEAAGVMTSVLEGQETLLDPAPVVQGRKNEEFVSQPTEKLPFSEASVKPPPQETKMEASQSSKASANGA</sequence>
<keyword evidence="10" id="KW-1185">Reference proteome</keyword>
<evidence type="ECO:0000256" key="3">
    <source>
        <dbReference type="ARBA" id="ARBA00022792"/>
    </source>
</evidence>
<reference evidence="10" key="1">
    <citation type="submission" date="2019-10" db="EMBL/GenBank/DDBJ databases">
        <title>Corvus moneduloides (New Caledonian crow) genome, bCorMon1, primary haplotype.</title>
        <authorList>
            <person name="Rutz C."/>
            <person name="Fungtammasan C."/>
            <person name="Mountcastle J."/>
            <person name="Formenti G."/>
            <person name="Chow W."/>
            <person name="Howe K."/>
            <person name="Steele M.P."/>
            <person name="Fernandes J."/>
            <person name="Gilbert M.T.P."/>
            <person name="Fedrigo O."/>
            <person name="Jarvis E.D."/>
            <person name="Gemmell N."/>
        </authorList>
    </citation>
    <scope>NUCLEOTIDE SEQUENCE [LARGE SCALE GENOMIC DNA]</scope>
</reference>
<reference evidence="9" key="2">
    <citation type="submission" date="2025-08" db="UniProtKB">
        <authorList>
            <consortium name="Ensembl"/>
        </authorList>
    </citation>
    <scope>IDENTIFICATION</scope>
</reference>
<gene>
    <name evidence="9" type="primary">LETM2</name>
</gene>
<evidence type="ECO:0000256" key="6">
    <source>
        <dbReference type="ARBA" id="ARBA00023136"/>
    </source>
</evidence>
<evidence type="ECO:0000313" key="9">
    <source>
        <dbReference type="Ensembl" id="ENSCMUP00000017944.2"/>
    </source>
</evidence>
<feature type="region of interest" description="Disordered" evidence="7">
    <location>
        <begin position="278"/>
        <end position="301"/>
    </location>
</feature>